<dbReference type="InterPro" id="IPR012934">
    <property type="entry name" value="Znf_AD"/>
</dbReference>
<name>A0A1B6MEA3_9HEMI</name>
<dbReference type="PROSITE" id="PS00028">
    <property type="entry name" value="ZINC_FINGER_C2H2_1"/>
    <property type="match status" value="11"/>
</dbReference>
<feature type="domain" description="C2H2-type" evidence="13">
    <location>
        <begin position="847"/>
        <end position="874"/>
    </location>
</feature>
<evidence type="ECO:0000259" key="14">
    <source>
        <dbReference type="PROSITE" id="PS51915"/>
    </source>
</evidence>
<feature type="region of interest" description="Disordered" evidence="12">
    <location>
        <begin position="213"/>
        <end position="286"/>
    </location>
</feature>
<feature type="region of interest" description="Disordered" evidence="12">
    <location>
        <begin position="737"/>
        <end position="757"/>
    </location>
</feature>
<reference evidence="15" key="1">
    <citation type="submission" date="2015-11" db="EMBL/GenBank/DDBJ databases">
        <title>De novo transcriptome assembly of four potential Pierce s Disease insect vectors from Arizona vineyards.</title>
        <authorList>
            <person name="Tassone E.E."/>
        </authorList>
    </citation>
    <scope>NUCLEOTIDE SEQUENCE</scope>
</reference>
<feature type="domain" description="C2H2-type" evidence="13">
    <location>
        <begin position="967"/>
        <end position="989"/>
    </location>
</feature>
<keyword evidence="8" id="KW-0804">Transcription</keyword>
<feature type="compositionally biased region" description="Low complexity" evidence="12">
    <location>
        <begin position="745"/>
        <end position="757"/>
    </location>
</feature>
<feature type="compositionally biased region" description="Acidic residues" evidence="12">
    <location>
        <begin position="325"/>
        <end position="335"/>
    </location>
</feature>
<keyword evidence="9" id="KW-0539">Nucleus</keyword>
<dbReference type="SMART" id="SM00355">
    <property type="entry name" value="ZnF_C2H2"/>
    <property type="match status" value="24"/>
</dbReference>
<dbReference type="FunFam" id="3.30.160.60:FF:000322">
    <property type="entry name" value="GDNF-inducible zinc finger protein 1"/>
    <property type="match status" value="1"/>
</dbReference>
<feature type="domain" description="C2H2-type" evidence="13">
    <location>
        <begin position="603"/>
        <end position="630"/>
    </location>
</feature>
<feature type="domain" description="C2H2-type" evidence="13">
    <location>
        <begin position="908"/>
        <end position="931"/>
    </location>
</feature>
<evidence type="ECO:0000256" key="3">
    <source>
        <dbReference type="ARBA" id="ARBA00022737"/>
    </source>
</evidence>
<feature type="compositionally biased region" description="Acidic residues" evidence="12">
    <location>
        <begin position="419"/>
        <end position="433"/>
    </location>
</feature>
<evidence type="ECO:0000256" key="8">
    <source>
        <dbReference type="ARBA" id="ARBA00023163"/>
    </source>
</evidence>
<keyword evidence="2 11" id="KW-0479">Metal-binding</keyword>
<dbReference type="Gene3D" id="3.40.1800.20">
    <property type="match status" value="1"/>
</dbReference>
<organism evidence="15">
    <name type="scientific">Graphocephala atropunctata</name>
    <dbReference type="NCBI Taxonomy" id="36148"/>
    <lineage>
        <taxon>Eukaryota</taxon>
        <taxon>Metazoa</taxon>
        <taxon>Ecdysozoa</taxon>
        <taxon>Arthropoda</taxon>
        <taxon>Hexapoda</taxon>
        <taxon>Insecta</taxon>
        <taxon>Pterygota</taxon>
        <taxon>Neoptera</taxon>
        <taxon>Paraneoptera</taxon>
        <taxon>Hemiptera</taxon>
        <taxon>Auchenorrhyncha</taxon>
        <taxon>Membracoidea</taxon>
        <taxon>Cicadellidae</taxon>
        <taxon>Cicadellinae</taxon>
        <taxon>Cicadellini</taxon>
        <taxon>Graphocephala</taxon>
    </lineage>
</organism>
<feature type="domain" description="C2H2-type" evidence="13">
    <location>
        <begin position="819"/>
        <end position="846"/>
    </location>
</feature>
<dbReference type="GO" id="GO:0008270">
    <property type="term" value="F:zinc ion binding"/>
    <property type="evidence" value="ECO:0007669"/>
    <property type="project" value="UniProtKB-UniRule"/>
</dbReference>
<dbReference type="SMART" id="SM00451">
    <property type="entry name" value="ZnF_U1"/>
    <property type="match status" value="3"/>
</dbReference>
<dbReference type="InterPro" id="IPR013087">
    <property type="entry name" value="Znf_C2H2_type"/>
</dbReference>
<evidence type="ECO:0000313" key="15">
    <source>
        <dbReference type="EMBL" id="JAT34256.1"/>
    </source>
</evidence>
<sequence length="1646" mass="186434">LFLHSFADARCNINSMSEDFVVSDVNGICRLCLKGDGTIIPIFGRENTSRDCIPLSKKILDCVSIKVADGDGLPSMICVGCVHQVDSWHGFKSSCDSSHNKLMSWLQKARPELYEKNIAESRRRNQSVPHHSSAVIDLSSDDDDDVIVTQPLVRKISGSLGRRIRHRPSSQRTLNNIELIALGTDEIEILPIDDGRVSDKRINHLRSNNVSEISELGIDEDTTESRPPEDHILPDPDVPKNVEDAPVLQGQGNPEVDLPAKDLQKETTPSNGLSETNGLSECEPPNKDVIENFERDQTNASELSLVSKNDNSGTQKADTVTENGNEIEDPMDDLDASNWSPSDGVRGAAEIEGIVPLNKTSEDTATPAEEDCATIIDDNSTNVDKEPAKPSRKKNEEPVENSSLVIEGVTSLTDNDCERMEEDEDEGSPEETGDGAVASGTSWDREAQDEDSRDEEVRPDIIMCDPSMVLNIKEEPLSAGEVTGDEDDPLNFQNITIKSEPLDWTTELVDVKPNVRVLNDAMDNQYMQYTPKRLKCGKVYCEPCRVSFVNDVYYDRHTKSLRHKLNYKLFRSGKAPTRKRGKTLVQAIMGNNYDDRTGIKGPFYCNQCPSVFKHVRNLKTHTKKHLVPKQTVETASQDSRDSQRSTHSDGRASSKPPTRLSALSVRFTESEDINQCDLCEQTFLSLPALVSHKRFCGTSDAKVCNWCQQNFTTASLFFKHRKECLKRYRQRQVLKVTQQDRVKKSPSPVSTPTGSSTLVPRDGTVLACTLCNLTFQSSPDLISHMQQNHMDFGQPRSPAELPNFTKPNHFSRMNDCRLHYCKYCLRSFPSHGALSSHTGYHARKSVYCCKFCKQSFRDKLTFRQHMKVHIGDPNLNRNICWICYTPFSTQKDLLEHKAIHVNIKMKIFSCGLCSNSYNTRELLARHKKTAHDVGSMEPEHHEMEHSPESDTMREPKVEMMDEDNKLFKCRICKKRFTTIGNLKRHGLIHKRPVFMGHLTTVNTEHSHQHRCGWCFKTFKTNSGLLNHRPYCAKVKAGAVPFTNNVFSGNTASKPLRCKGCKKWFASKNSLYKHRVMKRCRGPPPPPPLVMVSQLRLQACPSCDQQFLSEESLDRHKQHCKPSVERLTCDCGEVFGTIELKLEHADACVSNCTCKTCSVKFNSPEELESHQLVCQLQTQQQQQQEEPVVLEDRLPPVVCTKCKKKFVYAKCLQIHEDKCLYDRWPCSNCMEIFPTESALNTHKSHKTCHTPRLNRNLSSNSLDNQILKCDKCSLRFVSITDLKHHSATCEKRPPMRRRDLSSVYRPFSCDLCDKAFLWKANLIRHKKIIHQITNSFTGESSTHDLVSSVKSESPKPERESGIFKCKLCPDIVFHKQQGFLEHMMAHERQEGSELESSSAEGAGSGDMLTCELCDKQMPEALYPMHMDEHMNDDFEEMQETQQESTTKFPCDICGKEFYTAQSRKSHRATHYRAGDVLAHLSPKKVQSKRTLKVKHIRCNICNKLLSINSMPKHKMMHVREAAEFYGNNESSSQSKSIAAVSIPRSSTPNMIEITSSPEDNEEDGNTVFPCPKCDKTFRLRKSLVEHLKAHQEDSYETESTSSNTGPAEQYPYKCLYCDLSWKFKSVYERHLGSKKHLEIQKQLSGII</sequence>
<feature type="domain" description="C2H2-type" evidence="13">
    <location>
        <begin position="1306"/>
        <end position="1329"/>
    </location>
</feature>
<feature type="domain" description="C2H2-type" evidence="13">
    <location>
        <begin position="1567"/>
        <end position="1594"/>
    </location>
</feature>
<dbReference type="Pfam" id="PF12874">
    <property type="entry name" value="zf-met"/>
    <property type="match status" value="2"/>
</dbReference>
<feature type="binding site" evidence="11">
    <location>
        <position position="29"/>
    </location>
    <ligand>
        <name>Zn(2+)</name>
        <dbReference type="ChEBI" id="CHEBI:29105"/>
    </ligand>
</feature>
<feature type="region of interest" description="Disordered" evidence="12">
    <location>
        <begin position="302"/>
        <end position="345"/>
    </location>
</feature>
<gene>
    <name evidence="15" type="ORF">g.21121</name>
</gene>
<keyword evidence="3" id="KW-0677">Repeat</keyword>
<feature type="non-terminal residue" evidence="15">
    <location>
        <position position="1"/>
    </location>
</feature>
<feature type="region of interest" description="Disordered" evidence="12">
    <location>
        <begin position="931"/>
        <end position="952"/>
    </location>
</feature>
<feature type="compositionally biased region" description="Basic and acidic residues" evidence="12">
    <location>
        <begin position="638"/>
        <end position="652"/>
    </location>
</feature>
<evidence type="ECO:0000256" key="5">
    <source>
        <dbReference type="ARBA" id="ARBA00022833"/>
    </source>
</evidence>
<evidence type="ECO:0000256" key="9">
    <source>
        <dbReference type="ARBA" id="ARBA00023242"/>
    </source>
</evidence>
<feature type="region of interest" description="Disordered" evidence="12">
    <location>
        <begin position="622"/>
        <end position="660"/>
    </location>
</feature>
<dbReference type="SUPFAM" id="SSF57667">
    <property type="entry name" value="beta-beta-alpha zinc fingers"/>
    <property type="match status" value="7"/>
</dbReference>
<evidence type="ECO:0000256" key="2">
    <source>
        <dbReference type="ARBA" id="ARBA00022723"/>
    </source>
</evidence>
<keyword evidence="6" id="KW-0805">Transcription regulation</keyword>
<protein>
    <recommendedName>
        <fullName evidence="16">Zinc finger protein Xfin</fullName>
    </recommendedName>
</protein>
<dbReference type="PANTHER" id="PTHR24376:SF250">
    <property type="entry name" value="ZINC FINGER PROTEIN 770"/>
    <property type="match status" value="1"/>
</dbReference>
<dbReference type="SUPFAM" id="SSF57716">
    <property type="entry name" value="Glucocorticoid receptor-like (DNA-binding domain)"/>
    <property type="match status" value="1"/>
</dbReference>
<dbReference type="EMBL" id="GEBQ01005721">
    <property type="protein sequence ID" value="JAT34256.1"/>
    <property type="molecule type" value="Transcribed_RNA"/>
</dbReference>
<comment type="subcellular location">
    <subcellularLocation>
        <location evidence="1">Nucleus</location>
    </subcellularLocation>
</comment>
<evidence type="ECO:0000256" key="1">
    <source>
        <dbReference type="ARBA" id="ARBA00004123"/>
    </source>
</evidence>
<dbReference type="PANTHER" id="PTHR24376">
    <property type="entry name" value="ZINC FINGER PROTEIN"/>
    <property type="match status" value="1"/>
</dbReference>
<dbReference type="Pfam" id="PF13912">
    <property type="entry name" value="zf-C2H2_6"/>
    <property type="match status" value="1"/>
</dbReference>
<evidence type="ECO:0000256" key="4">
    <source>
        <dbReference type="ARBA" id="ARBA00022771"/>
    </source>
</evidence>
<keyword evidence="4 10" id="KW-0863">Zinc-finger</keyword>
<feature type="region of interest" description="Disordered" evidence="12">
    <location>
        <begin position="372"/>
        <end position="460"/>
    </location>
</feature>
<feature type="compositionally biased region" description="Polar residues" evidence="12">
    <location>
        <begin position="302"/>
        <end position="324"/>
    </location>
</feature>
<dbReference type="GO" id="GO:0001228">
    <property type="term" value="F:DNA-binding transcription activator activity, RNA polymerase II-specific"/>
    <property type="evidence" value="ECO:0007669"/>
    <property type="project" value="TreeGrafter"/>
</dbReference>
<keyword evidence="7" id="KW-0238">DNA-binding</keyword>
<dbReference type="GO" id="GO:0000978">
    <property type="term" value="F:RNA polymerase II cis-regulatory region sequence-specific DNA binding"/>
    <property type="evidence" value="ECO:0007669"/>
    <property type="project" value="TreeGrafter"/>
</dbReference>
<evidence type="ECO:0000256" key="6">
    <source>
        <dbReference type="ARBA" id="ARBA00023015"/>
    </source>
</evidence>
<keyword evidence="5 11" id="KW-0862">Zinc</keyword>
<dbReference type="PROSITE" id="PS50157">
    <property type="entry name" value="ZINC_FINGER_C2H2_2"/>
    <property type="match status" value="8"/>
</dbReference>
<dbReference type="PROSITE" id="PS51915">
    <property type="entry name" value="ZAD"/>
    <property type="match status" value="1"/>
</dbReference>
<feature type="binding site" evidence="11">
    <location>
        <position position="32"/>
    </location>
    <ligand>
        <name>Zn(2+)</name>
        <dbReference type="ChEBI" id="CHEBI:29105"/>
    </ligand>
</feature>
<evidence type="ECO:0008006" key="16">
    <source>
        <dbReference type="Google" id="ProtNLM"/>
    </source>
</evidence>
<dbReference type="Pfam" id="PF00096">
    <property type="entry name" value="zf-C2H2"/>
    <property type="match status" value="2"/>
</dbReference>
<feature type="compositionally biased region" description="Basic and acidic residues" evidence="12">
    <location>
        <begin position="937"/>
        <end position="952"/>
    </location>
</feature>
<evidence type="ECO:0000256" key="11">
    <source>
        <dbReference type="PROSITE-ProRule" id="PRU01263"/>
    </source>
</evidence>
<dbReference type="InterPro" id="IPR003604">
    <property type="entry name" value="Matrin/U1-like-C_Znf_C2H2"/>
</dbReference>
<evidence type="ECO:0000256" key="12">
    <source>
        <dbReference type="SAM" id="MobiDB-lite"/>
    </source>
</evidence>
<dbReference type="GO" id="GO:0005634">
    <property type="term" value="C:nucleus"/>
    <property type="evidence" value="ECO:0007669"/>
    <property type="project" value="UniProtKB-SubCell"/>
</dbReference>
<dbReference type="Pfam" id="PF07776">
    <property type="entry name" value="zf-AD"/>
    <property type="match status" value="1"/>
</dbReference>
<dbReference type="SMART" id="SM00868">
    <property type="entry name" value="zf-AD"/>
    <property type="match status" value="2"/>
</dbReference>
<feature type="binding site" evidence="11">
    <location>
        <position position="81"/>
    </location>
    <ligand>
        <name>Zn(2+)</name>
        <dbReference type="ChEBI" id="CHEBI:29105"/>
    </ligand>
</feature>
<evidence type="ECO:0000256" key="7">
    <source>
        <dbReference type="ARBA" id="ARBA00023125"/>
    </source>
</evidence>
<feature type="compositionally biased region" description="Basic and acidic residues" evidence="12">
    <location>
        <begin position="383"/>
        <end position="397"/>
    </location>
</feature>
<feature type="domain" description="ZAD" evidence="14">
    <location>
        <begin position="27"/>
        <end position="105"/>
    </location>
</feature>
<accession>A0A1B6MEA3</accession>
<feature type="binding site" evidence="11">
    <location>
        <position position="78"/>
    </location>
    <ligand>
        <name>Zn(2+)</name>
        <dbReference type="ChEBI" id="CHEBI:29105"/>
    </ligand>
</feature>
<feature type="compositionally biased region" description="Polar residues" evidence="12">
    <location>
        <begin position="266"/>
        <end position="279"/>
    </location>
</feature>
<feature type="domain" description="C2H2-type" evidence="13">
    <location>
        <begin position="1447"/>
        <end position="1469"/>
    </location>
</feature>
<evidence type="ECO:0000256" key="10">
    <source>
        <dbReference type="PROSITE-ProRule" id="PRU00042"/>
    </source>
</evidence>
<proteinExistence type="predicted"/>
<dbReference type="InterPro" id="IPR036236">
    <property type="entry name" value="Znf_C2H2_sf"/>
</dbReference>
<feature type="compositionally biased region" description="Basic and acidic residues" evidence="12">
    <location>
        <begin position="223"/>
        <end position="243"/>
    </location>
</feature>
<evidence type="ECO:0000259" key="13">
    <source>
        <dbReference type="PROSITE" id="PS50157"/>
    </source>
</evidence>
<dbReference type="Gene3D" id="3.30.160.60">
    <property type="entry name" value="Classic Zinc Finger"/>
    <property type="match status" value="7"/>
</dbReference>